<evidence type="ECO:0000313" key="4">
    <source>
        <dbReference type="EMBL" id="RMX07383.1"/>
    </source>
</evidence>
<dbReference type="Proteomes" id="UP000275180">
    <property type="component" value="Unassembled WGS sequence"/>
</dbReference>
<dbReference type="SUPFAM" id="SSF49313">
    <property type="entry name" value="Cadherin-like"/>
    <property type="match status" value="10"/>
</dbReference>
<feature type="domain" description="Dystroglycan-type cadherin-like" evidence="3">
    <location>
        <begin position="840"/>
        <end position="931"/>
    </location>
</feature>
<dbReference type="PANTHER" id="PTHR32305">
    <property type="match status" value="1"/>
</dbReference>
<dbReference type="InterPro" id="IPR013783">
    <property type="entry name" value="Ig-like_fold"/>
</dbReference>
<dbReference type="GO" id="GO:0016020">
    <property type="term" value="C:membrane"/>
    <property type="evidence" value="ECO:0007669"/>
    <property type="project" value="InterPro"/>
</dbReference>
<feature type="non-terminal residue" evidence="4">
    <location>
        <position position="1937"/>
    </location>
</feature>
<dbReference type="PANTHER" id="PTHR32305:SF15">
    <property type="entry name" value="PROTEIN RHSA-RELATED"/>
    <property type="match status" value="1"/>
</dbReference>
<feature type="domain" description="Dystroglycan-type cadherin-like" evidence="3">
    <location>
        <begin position="1121"/>
        <end position="1212"/>
    </location>
</feature>
<evidence type="ECO:0000259" key="3">
    <source>
        <dbReference type="SMART" id="SM00736"/>
    </source>
</evidence>
<feature type="transmembrane region" description="Helical" evidence="2">
    <location>
        <begin position="51"/>
        <end position="68"/>
    </location>
</feature>
<protein>
    <recommendedName>
        <fullName evidence="3">Dystroglycan-type cadherin-like domain-containing protein</fullName>
    </recommendedName>
</protein>
<evidence type="ECO:0000256" key="2">
    <source>
        <dbReference type="SAM" id="Phobius"/>
    </source>
</evidence>
<evidence type="ECO:0000256" key="1">
    <source>
        <dbReference type="SAM" id="MobiDB-lite"/>
    </source>
</evidence>
<sequence>MPVAGPWGSVWLALGLALAGLLGRGRGKGRRDAGGADQPGRKARKRSGGGFWGLFGAWLLAAPLLWSVPEPAQAIFLNGDFEIGTFDDWVAGHGSNHGLQGLPPFNEGAIRITPGGTRLLELIGAGVDPRAPHLVLPRQGNYSAKVNDETNGYHLNYIQQKGTIQESDRDPVDGKLHVRFSYAAVLEDPGHSPNDQPYFHVYLKDLTSGQTLYDDFAYANQPGRVYYVTRYRGGKWLSTPFIDVDIVVPDTSLGHELEIRALGADCALGGHGGYVYVDAFGSLAIPPQGACIHDLRARGKPGNVQLTWGDTGAASYAVYRATALQGPFVKLGETQSRYATWLDRSVAANTPYYYSVRALDTNGNEICTSGEIVGVAPEHWSVGDALNRAPYFTSAPQRSADVRNPWSYQPQVHDEDGDSLSYVLHYGPTGMTLDAATGALQWQPASTGDFRVNLGVSDGHGHQASQAFAIRVVDSNQPPQIGNSFPGKVPAGVRLTHQVQASDPEGDALIYSIGSQATGMDISPSGLITWQDPQPGRYPVTIVVADAHGARDTQQVVVAVEAFPEFTSTPVIGASVGQPYRYQARATDRDGDPITYSVLEGPAGMVVDAASGQVQWDPTATGSFAVRLGAADPSGNTAQQRYQITVRAEPNRAPVFTSTPVTHVVYPASYSYPARASDADGDHLLWSLLQAPPGMEINAAGHLTWKFDNATNGRFAVRIQVDDQRGGTAVQEYQLQVGAFANSPPTIRSAPASQVRAGQTYSYGIDASDPDQDALSYALVQGPQGGASAPALTNNQLSWATADADVGVHDFQISVSDSAGNTVLQTWQLEVLPASGNRPPVIQSSPAVSAQAGSHYQYQVQASDPDGDALSYQLAQGPAGMHIDAASGLVQWPIPAGTAGRFAVAIDVSDGRAGTVRQEFAIGVGIGANRPPMIGSTPTASASAGSTWRYQVQASDPDGDSLTLSLSSSDPAITLGAGGLVEWAVPAGATGSATLEITADDGRGGSAAQIFSVAIQGAGGTGGAGGNRAPRIGSQPVVTAAQGSDWRYQVQASDPDGDPLGYQLAHAPAGMQIDASGLIQWRVPADLAGLVPVGLEVSDGQGGLARQSWDISIAGSGNRAPRITSAPPVQATAGSAWRYQVQASDPDGDPLSYRLAQAPSGMHIDAATGRIDWTPSAAHHGPQRVSLIVRDSHGAQAQQSWQVYVQLSANRPPSIGSQPVQRAQPGLTYSYQVQASDPDGDLLSYQLHTAPVGMSISATGSILWTNPTAGNHPVELRVSDPHGAWASQSWTLRVGANGQPVIHSAPVSSAQRGQPYSYQVQASDPDGDFLTYQLSGAPSGISVNASGLISGVPASIGNHTLTVTVSDGQASVQQSWTLRVSEPIVAPLAASVQIAPPVLQVGQSAAITILPSGGTPPYTLHNPAIAGRSHPFTPNDSANPSAWQASYTATTAGRYPVRATVRDSKGASISVEEAFSVAHAGDADDPVAQITAPASSDQISVATISSPTDVVGTASDAHLASWQLLISPSGQNQWSELAQGSSSVIDAKLGHIQSQTIANGLYDIGLIATDTSGKQTSARITVAIEGAQKTAPLQLSFEDLSLDVEGLPLTVTRTYDSLKRHQSLDFGHGWSVNYQDIQIQTNGQLGRHWSFEQVGSGFNRRMCARPAGARVASVRLPGGQLEQFELRAQPECVPLLGWIGNMDIAIAFQPKSRNQSGAQLEAINHGQLRIINGALFDMGSVDTFDPSQFKLTQRDGSQYLLDKHFGIRQIKDPRGNTLDFHESGIRHSGVDGWALQFVRDAQGRITQIHGAGQTHHYQYDSAGNLISHSEPSGAQSNYRYSAQAGQAHLLTDYTDPLGRLLLKTEYDQDGRIVRQTDGQGKTIHINTDVANQRQTIKDRNGHTTVYDFDQRGNVTQITDAAGGITRYAYDANDNEIE</sequence>
<dbReference type="Pfam" id="PF05345">
    <property type="entry name" value="He_PIG"/>
    <property type="match status" value="9"/>
</dbReference>
<dbReference type="InterPro" id="IPR050708">
    <property type="entry name" value="T6SS_VgrG/RHS"/>
</dbReference>
<feature type="transmembrane region" description="Helical" evidence="2">
    <location>
        <begin position="6"/>
        <end position="23"/>
    </location>
</feature>
<dbReference type="SMART" id="SM00736">
    <property type="entry name" value="CADG"/>
    <property type="match status" value="4"/>
</dbReference>
<dbReference type="Pfam" id="PF05593">
    <property type="entry name" value="RHS_repeat"/>
    <property type="match status" value="2"/>
</dbReference>
<dbReference type="NCBIfam" id="TIGR01643">
    <property type="entry name" value="YD_repeat_2x"/>
    <property type="match status" value="2"/>
</dbReference>
<dbReference type="InterPro" id="IPR006644">
    <property type="entry name" value="Cadg"/>
</dbReference>
<name>A0A3M6QWM6_9BURK</name>
<dbReference type="Pfam" id="PF17963">
    <property type="entry name" value="Big_9"/>
    <property type="match status" value="2"/>
</dbReference>
<keyword evidence="2" id="KW-0812">Transmembrane</keyword>
<reference evidence="4 5" key="1">
    <citation type="submission" date="2018-10" db="EMBL/GenBank/DDBJ databases">
        <title>Comamonadaceae CDC group NO-1 genome sequencing and assembly.</title>
        <authorList>
            <person name="Bernier A.-M."/>
            <person name="Bernard K."/>
        </authorList>
    </citation>
    <scope>NUCLEOTIDE SEQUENCE [LARGE SCALE GENOMIC DNA]</scope>
    <source>
        <strain evidence="4 5">NML180582</strain>
    </source>
</reference>
<feature type="region of interest" description="Disordered" evidence="1">
    <location>
        <begin position="25"/>
        <end position="45"/>
    </location>
</feature>
<dbReference type="InterPro" id="IPR006530">
    <property type="entry name" value="YD"/>
</dbReference>
<accession>A0A3M6QWM6</accession>
<evidence type="ECO:0000313" key="5">
    <source>
        <dbReference type="Proteomes" id="UP000275180"/>
    </source>
</evidence>
<feature type="domain" description="Dystroglycan-type cadherin-like" evidence="3">
    <location>
        <begin position="1300"/>
        <end position="1387"/>
    </location>
</feature>
<gene>
    <name evidence="4" type="ORF">EBQ34_14640</name>
</gene>
<feature type="domain" description="Dystroglycan-type cadherin-like" evidence="3">
    <location>
        <begin position="934"/>
        <end position="1022"/>
    </location>
</feature>
<comment type="caution">
    <text evidence="4">The sequence shown here is derived from an EMBL/GenBank/DDBJ whole genome shotgun (WGS) entry which is preliminary data.</text>
</comment>
<proteinExistence type="predicted"/>
<dbReference type="Gene3D" id="2.180.10.10">
    <property type="entry name" value="RHS repeat-associated core"/>
    <property type="match status" value="1"/>
</dbReference>
<organism evidence="4 5">
    <name type="scientific">Vandammella animalimorsus</name>
    <dbReference type="NCBI Taxonomy" id="2029117"/>
    <lineage>
        <taxon>Bacteria</taxon>
        <taxon>Pseudomonadati</taxon>
        <taxon>Pseudomonadota</taxon>
        <taxon>Betaproteobacteria</taxon>
        <taxon>Burkholderiales</taxon>
        <taxon>Comamonadaceae</taxon>
        <taxon>Vandammella</taxon>
    </lineage>
</organism>
<dbReference type="InterPro" id="IPR031325">
    <property type="entry name" value="RHS_repeat"/>
</dbReference>
<keyword evidence="2" id="KW-0472">Membrane</keyword>
<dbReference type="EMBL" id="RDQJ01000042">
    <property type="protein sequence ID" value="RMX07383.1"/>
    <property type="molecule type" value="Genomic_DNA"/>
</dbReference>
<dbReference type="InterPro" id="IPR015919">
    <property type="entry name" value="Cadherin-like_sf"/>
</dbReference>
<dbReference type="GO" id="GO:0005509">
    <property type="term" value="F:calcium ion binding"/>
    <property type="evidence" value="ECO:0007669"/>
    <property type="project" value="InterPro"/>
</dbReference>
<dbReference type="Gene3D" id="2.60.40.10">
    <property type="entry name" value="Immunoglobulins"/>
    <property type="match status" value="12"/>
</dbReference>
<keyword evidence="2" id="KW-1133">Transmembrane helix</keyword>